<proteinExistence type="predicted"/>
<dbReference type="GO" id="GO:0020037">
    <property type="term" value="F:heme binding"/>
    <property type="evidence" value="ECO:0007669"/>
    <property type="project" value="InterPro"/>
</dbReference>
<dbReference type="InterPro" id="IPR011644">
    <property type="entry name" value="Heme_NO-bd"/>
</dbReference>
<dbReference type="Proteomes" id="UP000199382">
    <property type="component" value="Unassembled WGS sequence"/>
</dbReference>
<keyword evidence="3" id="KW-1185">Reference proteome</keyword>
<dbReference type="Pfam" id="PF07700">
    <property type="entry name" value="HNOB"/>
    <property type="match status" value="1"/>
</dbReference>
<dbReference type="PANTHER" id="PTHR45655">
    <property type="entry name" value="GUANYLATE CYCLASE SOLUBLE SUBUNIT BETA-2"/>
    <property type="match status" value="1"/>
</dbReference>
<dbReference type="InterPro" id="IPR024096">
    <property type="entry name" value="NO_sig/Golgi_transp_ligand-bd"/>
</dbReference>
<dbReference type="RefSeq" id="WP_093156692.1">
    <property type="nucleotide sequence ID" value="NZ_FNEK01000025.1"/>
</dbReference>
<dbReference type="AlphaFoldDB" id="A0A1G8X364"/>
<name>A0A1G8X364_9RHOB</name>
<gene>
    <name evidence="2" type="ORF">SAMN04488026_102550</name>
</gene>
<dbReference type="SUPFAM" id="SSF111126">
    <property type="entry name" value="Ligand-binding domain in the NO signalling and Golgi transport"/>
    <property type="match status" value="1"/>
</dbReference>
<evidence type="ECO:0000313" key="3">
    <source>
        <dbReference type="Proteomes" id="UP000199382"/>
    </source>
</evidence>
<accession>A0A1G8X364</accession>
<organism evidence="2 3">
    <name type="scientific">Aliiruegeria lutimaris</name>
    <dbReference type="NCBI Taxonomy" id="571298"/>
    <lineage>
        <taxon>Bacteria</taxon>
        <taxon>Pseudomonadati</taxon>
        <taxon>Pseudomonadota</taxon>
        <taxon>Alphaproteobacteria</taxon>
        <taxon>Rhodobacterales</taxon>
        <taxon>Roseobacteraceae</taxon>
        <taxon>Aliiruegeria</taxon>
    </lineage>
</organism>
<dbReference type="STRING" id="571298.SAMN04488026_102550"/>
<dbReference type="InterPro" id="IPR038158">
    <property type="entry name" value="H-NOX_domain_sf"/>
</dbReference>
<protein>
    <submittedName>
        <fullName evidence="2">Haem-NO-binding</fullName>
    </submittedName>
</protein>
<reference evidence="2 3" key="1">
    <citation type="submission" date="2016-10" db="EMBL/GenBank/DDBJ databases">
        <authorList>
            <person name="de Groot N.N."/>
        </authorList>
    </citation>
    <scope>NUCLEOTIDE SEQUENCE [LARGE SCALE GENOMIC DNA]</scope>
    <source>
        <strain evidence="2 3">DSM 25294</strain>
    </source>
</reference>
<feature type="domain" description="Heme NO-binding" evidence="1">
    <location>
        <begin position="2"/>
        <end position="155"/>
    </location>
</feature>
<sequence length="202" mass="22121">MHGLVNKSIQCFVQDNYGQVVWIEIARQIGIEVSGFESMLTYEDALTNALIEAASCLLDKPEDMFLEDVGTYLVSHPNTEAIRRLLRFGGQTFSEFLLSLDDLPDRVRLAVPDLLLPNLELLGGEDGQFELRVGGPEPRYACVLVGILRAMADDFGALAFLEQESTTGNGPTIRISLLDSAFSEGRSFSLARPTANAPEPQA</sequence>
<evidence type="ECO:0000313" key="2">
    <source>
        <dbReference type="EMBL" id="SDJ85099.1"/>
    </source>
</evidence>
<dbReference type="PANTHER" id="PTHR45655:SF13">
    <property type="entry name" value="SOLUBLE GUANYLATE CYCLASE GCY-32-RELATED"/>
    <property type="match status" value="1"/>
</dbReference>
<dbReference type="Gene3D" id="3.90.1520.10">
    <property type="entry name" value="H-NOX domain"/>
    <property type="match status" value="1"/>
</dbReference>
<evidence type="ECO:0000259" key="1">
    <source>
        <dbReference type="Pfam" id="PF07700"/>
    </source>
</evidence>
<dbReference type="EMBL" id="FNEK01000025">
    <property type="protein sequence ID" value="SDJ85099.1"/>
    <property type="molecule type" value="Genomic_DNA"/>
</dbReference>
<dbReference type="OrthoDB" id="981203at2"/>